<dbReference type="Proteomes" id="UP000613002">
    <property type="component" value="Unassembled WGS sequence"/>
</dbReference>
<dbReference type="AlphaFoldDB" id="A0AA89STX7"/>
<dbReference type="CDD" id="cd03230">
    <property type="entry name" value="ABC_DR_subfamily_A"/>
    <property type="match status" value="1"/>
</dbReference>
<organism evidence="6 7">
    <name type="scientific">Parageobacillus toebii NBRC 107807</name>
    <dbReference type="NCBI Taxonomy" id="1223503"/>
    <lineage>
        <taxon>Bacteria</taxon>
        <taxon>Bacillati</taxon>
        <taxon>Bacillota</taxon>
        <taxon>Bacilli</taxon>
        <taxon>Bacillales</taxon>
        <taxon>Anoxybacillaceae</taxon>
        <taxon>Parageobacillus</taxon>
    </lineage>
</organism>
<proteinExistence type="inferred from homology"/>
<evidence type="ECO:0000256" key="4">
    <source>
        <dbReference type="ARBA" id="ARBA00022840"/>
    </source>
</evidence>
<dbReference type="PANTHER" id="PTHR42711">
    <property type="entry name" value="ABC TRANSPORTER ATP-BINDING PROTEIN"/>
    <property type="match status" value="1"/>
</dbReference>
<dbReference type="GO" id="GO:0016887">
    <property type="term" value="F:ATP hydrolysis activity"/>
    <property type="evidence" value="ECO:0007669"/>
    <property type="project" value="InterPro"/>
</dbReference>
<dbReference type="PROSITE" id="PS00211">
    <property type="entry name" value="ABC_TRANSPORTER_1"/>
    <property type="match status" value="1"/>
</dbReference>
<dbReference type="PROSITE" id="PS50893">
    <property type="entry name" value="ABC_TRANSPORTER_2"/>
    <property type="match status" value="1"/>
</dbReference>
<dbReference type="InterPro" id="IPR003439">
    <property type="entry name" value="ABC_transporter-like_ATP-bd"/>
</dbReference>
<dbReference type="Gene3D" id="3.40.50.300">
    <property type="entry name" value="P-loop containing nucleotide triphosphate hydrolases"/>
    <property type="match status" value="1"/>
</dbReference>
<dbReference type="SUPFAM" id="SSF52540">
    <property type="entry name" value="P-loop containing nucleoside triphosphate hydrolases"/>
    <property type="match status" value="1"/>
</dbReference>
<evidence type="ECO:0000256" key="3">
    <source>
        <dbReference type="ARBA" id="ARBA00022741"/>
    </source>
</evidence>
<gene>
    <name evidence="6" type="ORF">HNR78_002639</name>
</gene>
<dbReference type="InterPro" id="IPR017871">
    <property type="entry name" value="ABC_transporter-like_CS"/>
</dbReference>
<evidence type="ECO:0000256" key="1">
    <source>
        <dbReference type="ARBA" id="ARBA00005417"/>
    </source>
</evidence>
<evidence type="ECO:0000259" key="5">
    <source>
        <dbReference type="PROSITE" id="PS50893"/>
    </source>
</evidence>
<dbReference type="Pfam" id="PF00005">
    <property type="entry name" value="ABC_tran"/>
    <property type="match status" value="1"/>
</dbReference>
<keyword evidence="2" id="KW-0813">Transport</keyword>
<keyword evidence="7" id="KW-1185">Reference proteome</keyword>
<dbReference type="InterPro" id="IPR027417">
    <property type="entry name" value="P-loop_NTPase"/>
</dbReference>
<comment type="caution">
    <text evidence="6">The sequence shown here is derived from an EMBL/GenBank/DDBJ whole genome shotgun (WGS) entry which is preliminary data.</text>
</comment>
<keyword evidence="4 6" id="KW-0067">ATP-binding</keyword>
<evidence type="ECO:0000313" key="7">
    <source>
        <dbReference type="Proteomes" id="UP000613002"/>
    </source>
</evidence>
<keyword evidence="3" id="KW-0547">Nucleotide-binding</keyword>
<dbReference type="PANTHER" id="PTHR42711:SF5">
    <property type="entry name" value="ABC TRANSPORTER ATP-BINDING PROTEIN NATA"/>
    <property type="match status" value="1"/>
</dbReference>
<evidence type="ECO:0000256" key="2">
    <source>
        <dbReference type="ARBA" id="ARBA00022448"/>
    </source>
</evidence>
<dbReference type="SMART" id="SM00382">
    <property type="entry name" value="AAA"/>
    <property type="match status" value="1"/>
</dbReference>
<dbReference type="GO" id="GO:0005524">
    <property type="term" value="F:ATP binding"/>
    <property type="evidence" value="ECO:0007669"/>
    <property type="project" value="UniProtKB-KW"/>
</dbReference>
<protein>
    <submittedName>
        <fullName evidence="6">ABC-2 type transport system ATP-binding protein</fullName>
    </submittedName>
</protein>
<feature type="domain" description="ABC transporter" evidence="5">
    <location>
        <begin position="29"/>
        <end position="254"/>
    </location>
</feature>
<reference evidence="6 7" key="1">
    <citation type="submission" date="2020-08" db="EMBL/GenBank/DDBJ databases">
        <title>Genomic Encyclopedia of Type Strains, Phase IV (KMG-IV): sequencing the most valuable type-strain genomes for metagenomic binning, comparative biology and taxonomic classification.</title>
        <authorList>
            <person name="Goeker M."/>
        </authorList>
    </citation>
    <scope>NUCLEOTIDE SEQUENCE [LARGE SCALE GENOMIC DNA]</scope>
    <source>
        <strain evidence="6 7">DSM 14590</strain>
    </source>
</reference>
<dbReference type="EMBL" id="JACICZ010000011">
    <property type="protein sequence ID" value="MBB3869742.1"/>
    <property type="molecule type" value="Genomic_DNA"/>
</dbReference>
<sequence>MSQYFFIIGLTGKSINTKPPEGVGSMKIVDVKNLTKTYKKNRGIKNLTFSIEEGEIFGFIGPNGAGKSTTIRTLLNFIYPTSGSATIFGKDIIKHSKEIRQNVGYLPSEVHYYDDMKVIDLLKYSAGFYKKFDSKRMKELAERLDLDLNRKIEDLSFGNRKKVGIVQALLHEPKLLILDEPTGGLDPLMQNTFFELLAEEREKGATIIFSSHILSEVQKMCDRVAIIKEGELIKVETIENLTKNNLKNITITFDQSGPIDFNLEGVVKKEVNGNEMTLLYSGDMKALLHKLNTLPVKDLLIGEPTLEEVFMHYYEK</sequence>
<dbReference type="InterPro" id="IPR050763">
    <property type="entry name" value="ABC_transporter_ATP-binding"/>
</dbReference>
<name>A0AA89STX7_9BACL</name>
<accession>A0AA89STX7</accession>
<evidence type="ECO:0000313" key="6">
    <source>
        <dbReference type="EMBL" id="MBB3869742.1"/>
    </source>
</evidence>
<comment type="similarity">
    <text evidence="1">Belongs to the ABC transporter superfamily.</text>
</comment>
<dbReference type="InterPro" id="IPR003593">
    <property type="entry name" value="AAA+_ATPase"/>
</dbReference>